<evidence type="ECO:0000313" key="3">
    <source>
        <dbReference type="Proteomes" id="UP000064967"/>
    </source>
</evidence>
<dbReference type="Proteomes" id="UP000064967">
    <property type="component" value="Chromosome"/>
</dbReference>
<accession>A0A0K1PQR3</accession>
<dbReference type="AlphaFoldDB" id="A0A0K1PQR3"/>
<name>A0A0K1PQR3_9BACT</name>
<protein>
    <submittedName>
        <fullName evidence="2">Uncharacterized protein</fullName>
    </submittedName>
</protein>
<feature type="region of interest" description="Disordered" evidence="1">
    <location>
        <begin position="1"/>
        <end position="20"/>
    </location>
</feature>
<feature type="region of interest" description="Disordered" evidence="1">
    <location>
        <begin position="54"/>
        <end position="92"/>
    </location>
</feature>
<organism evidence="2 3">
    <name type="scientific">Labilithrix luteola</name>
    <dbReference type="NCBI Taxonomy" id="1391654"/>
    <lineage>
        <taxon>Bacteria</taxon>
        <taxon>Pseudomonadati</taxon>
        <taxon>Myxococcota</taxon>
        <taxon>Polyangia</taxon>
        <taxon>Polyangiales</taxon>
        <taxon>Labilitrichaceae</taxon>
        <taxon>Labilithrix</taxon>
    </lineage>
</organism>
<dbReference type="KEGG" id="llu:AKJ09_02123"/>
<reference evidence="2 3" key="1">
    <citation type="submission" date="2015-08" db="EMBL/GenBank/DDBJ databases">
        <authorList>
            <person name="Babu N.S."/>
            <person name="Beckwith C.J."/>
            <person name="Beseler K.G."/>
            <person name="Brison A."/>
            <person name="Carone J.V."/>
            <person name="Caskin T.P."/>
            <person name="Diamond M."/>
            <person name="Durham M.E."/>
            <person name="Foxe J.M."/>
            <person name="Go M."/>
            <person name="Henderson B.A."/>
            <person name="Jones I.B."/>
            <person name="McGettigan J.A."/>
            <person name="Micheletti S.J."/>
            <person name="Nasrallah M.E."/>
            <person name="Ortiz D."/>
            <person name="Piller C.R."/>
            <person name="Privatt S.R."/>
            <person name="Schneider S.L."/>
            <person name="Sharp S."/>
            <person name="Smith T.C."/>
            <person name="Stanton J.D."/>
            <person name="Ullery H.E."/>
            <person name="Wilson R.J."/>
            <person name="Serrano M.G."/>
            <person name="Buck G."/>
            <person name="Lee V."/>
            <person name="Wang Y."/>
            <person name="Carvalho R."/>
            <person name="Voegtly L."/>
            <person name="Shi R."/>
            <person name="Duckworth R."/>
            <person name="Johnson A."/>
            <person name="Loviza R."/>
            <person name="Walstead R."/>
            <person name="Shah Z."/>
            <person name="Kiflezghi M."/>
            <person name="Wade K."/>
            <person name="Ball S.L."/>
            <person name="Bradley K.W."/>
            <person name="Asai D.J."/>
            <person name="Bowman C.A."/>
            <person name="Russell D.A."/>
            <person name="Pope W.H."/>
            <person name="Jacobs-Sera D."/>
            <person name="Hendrix R.W."/>
            <person name="Hatfull G.F."/>
        </authorList>
    </citation>
    <scope>NUCLEOTIDE SEQUENCE [LARGE SCALE GENOMIC DNA]</scope>
    <source>
        <strain evidence="2 3">DSM 27648</strain>
    </source>
</reference>
<keyword evidence="3" id="KW-1185">Reference proteome</keyword>
<dbReference type="EMBL" id="CP012333">
    <property type="protein sequence ID" value="AKU95459.1"/>
    <property type="molecule type" value="Genomic_DNA"/>
</dbReference>
<evidence type="ECO:0000313" key="2">
    <source>
        <dbReference type="EMBL" id="AKU95459.1"/>
    </source>
</evidence>
<gene>
    <name evidence="2" type="ORF">AKJ09_02123</name>
</gene>
<dbReference type="STRING" id="1391654.AKJ09_02123"/>
<sequence>MGPGRVGHGDLVGPARPQKGSQVIRERAFVALLDVGTEGDKLGKKRDRITHDVVPIIPPTGGRPHRRARGARVPQKGTRVSSRRTSRSQLKT</sequence>
<evidence type="ECO:0000256" key="1">
    <source>
        <dbReference type="SAM" id="MobiDB-lite"/>
    </source>
</evidence>
<proteinExistence type="predicted"/>